<comment type="similarity">
    <text evidence="1">Belongs to the ROK (NagC/XylR) family.</text>
</comment>
<dbReference type="Pfam" id="PF00480">
    <property type="entry name" value="ROK"/>
    <property type="match status" value="1"/>
</dbReference>
<dbReference type="InterPro" id="IPR000600">
    <property type="entry name" value="ROK"/>
</dbReference>
<dbReference type="PANTHER" id="PTHR18964">
    <property type="entry name" value="ROK (REPRESSOR, ORF, KINASE) FAMILY"/>
    <property type="match status" value="1"/>
</dbReference>
<dbReference type="EC" id="2.7.1.2" evidence="2"/>
<keyword evidence="4 9" id="KW-0808">Transferase</keyword>
<organism evidence="9 10">
    <name type="scientific">Faecalispora sporosphaeroides</name>
    <dbReference type="NCBI Taxonomy" id="1549"/>
    <lineage>
        <taxon>Bacteria</taxon>
        <taxon>Bacillati</taxon>
        <taxon>Bacillota</taxon>
        <taxon>Clostridia</taxon>
        <taxon>Eubacteriales</taxon>
        <taxon>Oscillospiraceae</taxon>
        <taxon>Faecalispora</taxon>
    </lineage>
</organism>
<dbReference type="EMBL" id="SVNY01000005">
    <property type="protein sequence ID" value="MBE6833890.1"/>
    <property type="molecule type" value="Genomic_DNA"/>
</dbReference>
<dbReference type="PANTHER" id="PTHR18964:SF149">
    <property type="entry name" value="BIFUNCTIONAL UDP-N-ACETYLGLUCOSAMINE 2-EPIMERASE_N-ACETYLMANNOSAMINE KINASE"/>
    <property type="match status" value="1"/>
</dbReference>
<sequence length="321" mass="33735">MYYLGIDLGGTNIAAGVIDKSGKLLSKQSMPTGAFCTPQELCDRISEAAREAVSAAGQSVDSVGIGCPGSVNRNTGMVELTPNLPLRHFPMREELESRLHLPVGVDNDANAAAWGEFKAGALQGAWNAVAITLGTGVGSGLILNGKIYAGQNGAAGEMGHIVIERHGRACNCGRHGCWERYASATGLVLTTRELMEQDAAHESLLWEMLNGDLNQISGRSAFDAMRRGDTLGRKIVEVYTEDIACGVINIINSLQPDVICIGGGISREGETLLAPVRAIVDREQFVTNSPLKTKLVTAQLGNDAGIIGAALSGAELCGFSV</sequence>
<dbReference type="InterPro" id="IPR043129">
    <property type="entry name" value="ATPase_NBD"/>
</dbReference>
<dbReference type="InterPro" id="IPR049874">
    <property type="entry name" value="ROK_cs"/>
</dbReference>
<dbReference type="SUPFAM" id="SSF53067">
    <property type="entry name" value="Actin-like ATPase domain"/>
    <property type="match status" value="1"/>
</dbReference>
<keyword evidence="6" id="KW-0418">Kinase</keyword>
<comment type="caution">
    <text evidence="9">The sequence shown here is derived from an EMBL/GenBank/DDBJ whole genome shotgun (WGS) entry which is preliminary data.</text>
</comment>
<dbReference type="CDD" id="cd24068">
    <property type="entry name" value="ASKHA_NBD_ROK_FnNanK-like"/>
    <property type="match status" value="1"/>
</dbReference>
<evidence type="ECO:0000256" key="3">
    <source>
        <dbReference type="ARBA" id="ARBA00014701"/>
    </source>
</evidence>
<dbReference type="GO" id="GO:0006096">
    <property type="term" value="P:glycolytic process"/>
    <property type="evidence" value="ECO:0007669"/>
    <property type="project" value="InterPro"/>
</dbReference>
<dbReference type="PROSITE" id="PS01125">
    <property type="entry name" value="ROK"/>
    <property type="match status" value="1"/>
</dbReference>
<evidence type="ECO:0000256" key="1">
    <source>
        <dbReference type="ARBA" id="ARBA00006479"/>
    </source>
</evidence>
<evidence type="ECO:0000256" key="4">
    <source>
        <dbReference type="ARBA" id="ARBA00022679"/>
    </source>
</evidence>
<protein>
    <recommendedName>
        <fullName evidence="3">Glucokinase</fullName>
        <ecNumber evidence="2">2.7.1.2</ecNumber>
    </recommendedName>
    <alternativeName>
        <fullName evidence="8">Glucose kinase</fullName>
    </alternativeName>
</protein>
<evidence type="ECO:0000313" key="9">
    <source>
        <dbReference type="EMBL" id="MBE6833890.1"/>
    </source>
</evidence>
<dbReference type="NCBIfam" id="TIGR00744">
    <property type="entry name" value="ROK_glcA_fam"/>
    <property type="match status" value="1"/>
</dbReference>
<reference evidence="9" key="1">
    <citation type="submission" date="2019-04" db="EMBL/GenBank/DDBJ databases">
        <title>Evolution of Biomass-Degrading Anaerobic Consortia Revealed by Metagenomics.</title>
        <authorList>
            <person name="Peng X."/>
        </authorList>
    </citation>
    <scope>NUCLEOTIDE SEQUENCE</scope>
    <source>
        <strain evidence="9">SIG551</strain>
    </source>
</reference>
<accession>A0A928KXJ3</accession>
<proteinExistence type="inferred from homology"/>
<dbReference type="GO" id="GO:0004340">
    <property type="term" value="F:glucokinase activity"/>
    <property type="evidence" value="ECO:0007669"/>
    <property type="project" value="UniProtKB-EC"/>
</dbReference>
<dbReference type="AlphaFoldDB" id="A0A928KXJ3"/>
<keyword evidence="5" id="KW-0547">Nucleotide-binding</keyword>
<keyword evidence="7" id="KW-0067">ATP-binding</keyword>
<evidence type="ECO:0000313" key="10">
    <source>
        <dbReference type="Proteomes" id="UP000754750"/>
    </source>
</evidence>
<dbReference type="Proteomes" id="UP000754750">
    <property type="component" value="Unassembled WGS sequence"/>
</dbReference>
<evidence type="ECO:0000256" key="7">
    <source>
        <dbReference type="ARBA" id="ARBA00022840"/>
    </source>
</evidence>
<evidence type="ECO:0000256" key="6">
    <source>
        <dbReference type="ARBA" id="ARBA00022777"/>
    </source>
</evidence>
<dbReference type="InterPro" id="IPR004654">
    <property type="entry name" value="ROK_glcA"/>
</dbReference>
<evidence type="ECO:0000256" key="8">
    <source>
        <dbReference type="ARBA" id="ARBA00032386"/>
    </source>
</evidence>
<evidence type="ECO:0000256" key="5">
    <source>
        <dbReference type="ARBA" id="ARBA00022741"/>
    </source>
</evidence>
<dbReference type="Gene3D" id="3.30.420.40">
    <property type="match status" value="2"/>
</dbReference>
<dbReference type="GO" id="GO:0005524">
    <property type="term" value="F:ATP binding"/>
    <property type="evidence" value="ECO:0007669"/>
    <property type="project" value="UniProtKB-KW"/>
</dbReference>
<dbReference type="GO" id="GO:0005737">
    <property type="term" value="C:cytoplasm"/>
    <property type="evidence" value="ECO:0007669"/>
    <property type="project" value="InterPro"/>
</dbReference>
<dbReference type="RefSeq" id="WP_326840568.1">
    <property type="nucleotide sequence ID" value="NZ_SVNY01000005.1"/>
</dbReference>
<gene>
    <name evidence="9" type="ORF">E7512_09970</name>
</gene>
<name>A0A928KXJ3_9FIRM</name>
<evidence type="ECO:0000256" key="2">
    <source>
        <dbReference type="ARBA" id="ARBA00012323"/>
    </source>
</evidence>